<dbReference type="GO" id="GO:0046872">
    <property type="term" value="F:metal ion binding"/>
    <property type="evidence" value="ECO:0007669"/>
    <property type="project" value="UniProtKB-KW"/>
</dbReference>
<keyword evidence="1" id="KW-0479">Metal-binding</keyword>
<dbReference type="PROSITE" id="PS51318">
    <property type="entry name" value="TAT"/>
    <property type="match status" value="1"/>
</dbReference>
<evidence type="ECO:0000256" key="3">
    <source>
        <dbReference type="ARBA" id="ARBA00023014"/>
    </source>
</evidence>
<dbReference type="PROSITE" id="PS51669">
    <property type="entry name" value="4FE4S_MOW_BIS_MGD"/>
    <property type="match status" value="1"/>
</dbReference>
<dbReference type="RefSeq" id="WP_312644284.1">
    <property type="nucleotide sequence ID" value="NZ_CP116967.1"/>
</dbReference>
<dbReference type="InterPro" id="IPR006963">
    <property type="entry name" value="Mopterin_OxRdtase_4Fe-4S_dom"/>
</dbReference>
<evidence type="ECO:0000313" key="5">
    <source>
        <dbReference type="EMBL" id="WNM58448.1"/>
    </source>
</evidence>
<accession>A0AA96GAY5</accession>
<protein>
    <submittedName>
        <fullName evidence="5">Molybdopterin-dependent oxidoreductase</fullName>
    </submittedName>
</protein>
<dbReference type="GO" id="GO:0016491">
    <property type="term" value="F:oxidoreductase activity"/>
    <property type="evidence" value="ECO:0007669"/>
    <property type="project" value="InterPro"/>
</dbReference>
<evidence type="ECO:0000256" key="2">
    <source>
        <dbReference type="ARBA" id="ARBA00023004"/>
    </source>
</evidence>
<keyword evidence="2" id="KW-0408">Iron</keyword>
<dbReference type="AlphaFoldDB" id="A0AA96GAY5"/>
<evidence type="ECO:0000259" key="4">
    <source>
        <dbReference type="PROSITE" id="PS51669"/>
    </source>
</evidence>
<dbReference type="Gene3D" id="3.40.50.740">
    <property type="match status" value="1"/>
</dbReference>
<dbReference type="SUPFAM" id="SSF50692">
    <property type="entry name" value="ADC-like"/>
    <property type="match status" value="1"/>
</dbReference>
<organism evidence="5 6">
    <name type="scientific">Candidatus Nitrospira allomarina</name>
    <dbReference type="NCBI Taxonomy" id="3020900"/>
    <lineage>
        <taxon>Bacteria</taxon>
        <taxon>Pseudomonadati</taxon>
        <taxon>Nitrospirota</taxon>
        <taxon>Nitrospiria</taxon>
        <taxon>Nitrospirales</taxon>
        <taxon>Nitrospiraceae</taxon>
        <taxon>Nitrospira</taxon>
    </lineage>
</organism>
<keyword evidence="3" id="KW-0411">Iron-sulfur</keyword>
<dbReference type="Proteomes" id="UP001302719">
    <property type="component" value="Chromosome"/>
</dbReference>
<dbReference type="InterPro" id="IPR050612">
    <property type="entry name" value="Prok_Mopterin_Oxidored"/>
</dbReference>
<dbReference type="Gene3D" id="3.40.228.10">
    <property type="entry name" value="Dimethylsulfoxide Reductase, domain 2"/>
    <property type="match status" value="1"/>
</dbReference>
<gene>
    <name evidence="5" type="ORF">PP769_01415</name>
</gene>
<dbReference type="KEGG" id="nall:PP769_01415"/>
<name>A0AA96GAY5_9BACT</name>
<dbReference type="PANTHER" id="PTHR43742:SF6">
    <property type="entry name" value="OXIDOREDUCTASE YYAE-RELATED"/>
    <property type="match status" value="1"/>
</dbReference>
<dbReference type="InterPro" id="IPR006311">
    <property type="entry name" value="TAT_signal"/>
</dbReference>
<reference evidence="5 6" key="1">
    <citation type="submission" date="2023-01" db="EMBL/GenBank/DDBJ databases">
        <title>Cultivation and genomic characterization of new, ubiquitous marine nitrite-oxidizing bacteria from the Nitrospirales.</title>
        <authorList>
            <person name="Mueller A.J."/>
            <person name="Daebeler A."/>
            <person name="Herbold C.W."/>
            <person name="Kirkegaard R.H."/>
            <person name="Daims H."/>
        </authorList>
    </citation>
    <scope>NUCLEOTIDE SEQUENCE [LARGE SCALE GENOMIC DNA]</scope>
    <source>
        <strain evidence="5 6">VA</strain>
    </source>
</reference>
<dbReference type="SUPFAM" id="SSF53706">
    <property type="entry name" value="Formate dehydrogenase/DMSO reductase, domains 1-3"/>
    <property type="match status" value="1"/>
</dbReference>
<dbReference type="Pfam" id="PF00384">
    <property type="entry name" value="Molybdopterin"/>
    <property type="match status" value="1"/>
</dbReference>
<dbReference type="Gene3D" id="2.40.40.20">
    <property type="match status" value="1"/>
</dbReference>
<evidence type="ECO:0000256" key="1">
    <source>
        <dbReference type="ARBA" id="ARBA00022723"/>
    </source>
</evidence>
<dbReference type="PANTHER" id="PTHR43742">
    <property type="entry name" value="TRIMETHYLAMINE-N-OXIDE REDUCTASE"/>
    <property type="match status" value="1"/>
</dbReference>
<dbReference type="Gene3D" id="3.40.50.12440">
    <property type="match status" value="1"/>
</dbReference>
<dbReference type="EMBL" id="CP116967">
    <property type="protein sequence ID" value="WNM58448.1"/>
    <property type="molecule type" value="Genomic_DNA"/>
</dbReference>
<evidence type="ECO:0000313" key="6">
    <source>
        <dbReference type="Proteomes" id="UP001302719"/>
    </source>
</evidence>
<keyword evidence="6" id="KW-1185">Reference proteome</keyword>
<dbReference type="Pfam" id="PF10518">
    <property type="entry name" value="TAT_signal"/>
    <property type="match status" value="1"/>
</dbReference>
<sequence length="1145" mass="131611">MFLSRRQFLKVSAGTVAAVALADKALALTALQPVIEVGNPLGEYPDRSWERVYHDQYRYDSSFTWCCSPNDTHACRIRAFVRNGVVMRVEQNYDHQTYEDLYGNRGTFAHNPRMCLKGFTMHRRVYGPYRLKGPLMRRGWKQWMDDGSPEFTPAIQTKYKFNARYLDDMLRVSWDTAFTYLAKAMIIIANRYSGEYGARKLREQGYPPEMIEMMKGSGVRSFKFRAGMPVLGIIGKMGITRMNGGCGALLDSYVRKVGPENAQGGRYWNNYTWHGDQDPSQPWWNGTQNCDIDLSDMRFCKFNTSWGKNFVENKMPEAHWKLESIERGARIAVITPEYNPTAYRADYWIPIRPESDGSFFLGACKMIVDEGLFDADFVRANTDMPLLVRTDTLQYLDPRDVIKDYQFPDFTNTYSGKVQTLKPAEIARLGGIMVWDLNKNQAVPIHRELVGWHFKKSGIDPALTGTHRVRLLTGREVDVMPIFQMYQVHLQDYDLDTVHQICRSPKDLIVRWARDMGTVKPAAIHNGEGVCHYFHMTQNGRAAALTLIYSGNMGKFGSGCHTWSGNYKAGTWAATPWSGSGLAVHTGEDPFKITTDPNAHGKEIKTRSYYYGEEVGYWNHGDTALIVNTPKYGRRVFTGKTHMPTPSKFRWVANVNVLNNSKHHYDMVKNVDPHNECLVHQEVEMTSDVNHFDVSFAVNTWMEFTYPEHTATVSNPWFQVWKGGIRPLYDTRNDLDTVAGVAAKLTEMTGDGRFRDYFKFVYDNRVDVYLQRLLDAGNCSYGYNADTMLKSEKGWMVMTRTYPRHPFWEETNESKPMWTRSGRVETYRVEPEAIEYGENFIVHREGPEATPYLPNAIMSSNPYIRPDDYGVPITAQHHDDKTVRNIKLPWAEIKRYANPLWEKGYQFYCVTPKTRHRVHSQWSVNDWVQMYESNFGDAYRMDKRTPGVGEHQIHINPSAAKDRGINDGDYVYVDGNPVDRPYRGWKPSDPYYKVARLMIRAKYNPAFPYHVTMAKHAPFVSTAKSVKGHETRPDGRAIALDTGYQSNFRYGAQQSFTRSWLMPMHQTDSLPGKHPVAWKFKWGFAIDHHAVNTTPKECLIRITKAEDGGIGGRGPWEPVRTGFTPGQENEFMIKWLKGDHIKIKV</sequence>
<feature type="domain" description="4Fe-4S Mo/W bis-MGD-type" evidence="4">
    <location>
        <begin position="61"/>
        <end position="129"/>
    </location>
</feature>
<dbReference type="InterPro" id="IPR006656">
    <property type="entry name" value="Mopterin_OxRdtase"/>
</dbReference>
<dbReference type="InterPro" id="IPR019546">
    <property type="entry name" value="TAT_signal_bac_arc"/>
</dbReference>
<dbReference type="GO" id="GO:0051536">
    <property type="term" value="F:iron-sulfur cluster binding"/>
    <property type="evidence" value="ECO:0007669"/>
    <property type="project" value="UniProtKB-KW"/>
</dbReference>
<dbReference type="InterPro" id="IPR009010">
    <property type="entry name" value="Asp_de-COase-like_dom_sf"/>
</dbReference>
<proteinExistence type="predicted"/>